<evidence type="ECO:0000313" key="6">
    <source>
        <dbReference type="Proteomes" id="UP000523795"/>
    </source>
</evidence>
<keyword evidence="3" id="KW-0804">Transcription</keyword>
<dbReference type="InterPro" id="IPR008920">
    <property type="entry name" value="TF_FadR/GntR_C"/>
</dbReference>
<evidence type="ECO:0000256" key="1">
    <source>
        <dbReference type="ARBA" id="ARBA00023015"/>
    </source>
</evidence>
<evidence type="ECO:0000256" key="3">
    <source>
        <dbReference type="ARBA" id="ARBA00023163"/>
    </source>
</evidence>
<comment type="caution">
    <text evidence="5">The sequence shown here is derived from an EMBL/GenBank/DDBJ whole genome shotgun (WGS) entry which is preliminary data.</text>
</comment>
<evidence type="ECO:0000313" key="5">
    <source>
        <dbReference type="EMBL" id="NKX50927.1"/>
    </source>
</evidence>
<dbReference type="InterPro" id="IPR011711">
    <property type="entry name" value="GntR_C"/>
</dbReference>
<dbReference type="InterPro" id="IPR000524">
    <property type="entry name" value="Tscrpt_reg_HTH_GntR"/>
</dbReference>
<keyword evidence="1" id="KW-0805">Transcription regulation</keyword>
<protein>
    <submittedName>
        <fullName evidence="5">GntR family transcriptional regulator</fullName>
    </submittedName>
</protein>
<dbReference type="PANTHER" id="PTHR43537">
    <property type="entry name" value="TRANSCRIPTIONAL REGULATOR, GNTR FAMILY"/>
    <property type="match status" value="1"/>
</dbReference>
<keyword evidence="6" id="KW-1185">Reference proteome</keyword>
<evidence type="ECO:0000256" key="2">
    <source>
        <dbReference type="ARBA" id="ARBA00023125"/>
    </source>
</evidence>
<dbReference type="Pfam" id="PF00392">
    <property type="entry name" value="GntR"/>
    <property type="match status" value="1"/>
</dbReference>
<dbReference type="InterPro" id="IPR036388">
    <property type="entry name" value="WH-like_DNA-bd_sf"/>
</dbReference>
<dbReference type="PANTHER" id="PTHR43537:SF45">
    <property type="entry name" value="GNTR FAMILY REGULATORY PROTEIN"/>
    <property type="match status" value="1"/>
</dbReference>
<dbReference type="Proteomes" id="UP000523795">
    <property type="component" value="Unassembled WGS sequence"/>
</dbReference>
<sequence>MHSFQSLAEIIFAGRNAAPAPGCTAASRQEVHMGKEAPRSRRDAVGQYLRDEILSGALPPGTPVKDAELARDLNLSITPVREAIAQLISEGLIESLPNKRRRVTVVSDRNAVELVEVLGLVMTALMERAAARLDAGQIAAMSETVRRQRRMLAAGDIPGSRDAALELLDVLVSAAGHEELRLLAELVVYRALARLHLHPYPGLYGTWSEGWEETVGYLGAGVPDAAVQRLNRLFWIIAAHLRDEK</sequence>
<dbReference type="Gene3D" id="1.10.10.10">
    <property type="entry name" value="Winged helix-like DNA-binding domain superfamily/Winged helix DNA-binding domain"/>
    <property type="match status" value="1"/>
</dbReference>
<dbReference type="InterPro" id="IPR036390">
    <property type="entry name" value="WH_DNA-bd_sf"/>
</dbReference>
<dbReference type="SUPFAM" id="SSF48008">
    <property type="entry name" value="GntR ligand-binding domain-like"/>
    <property type="match status" value="1"/>
</dbReference>
<name>A0ABX1JT21_9MICC</name>
<dbReference type="SMART" id="SM00345">
    <property type="entry name" value="HTH_GNTR"/>
    <property type="match status" value="1"/>
</dbReference>
<reference evidence="5 6" key="1">
    <citation type="submission" date="2020-04" db="EMBL/GenBank/DDBJ databases">
        <authorList>
            <person name="Liu S."/>
        </authorList>
    </citation>
    <scope>NUCLEOTIDE SEQUENCE [LARGE SCALE GENOMIC DNA]</scope>
    <source>
        <strain evidence="5 6">CGMCC 1.15091</strain>
    </source>
</reference>
<gene>
    <name evidence="5" type="ORF">HER39_10185</name>
</gene>
<dbReference type="Gene3D" id="1.20.120.530">
    <property type="entry name" value="GntR ligand-binding domain-like"/>
    <property type="match status" value="1"/>
</dbReference>
<dbReference type="CDD" id="cd07377">
    <property type="entry name" value="WHTH_GntR"/>
    <property type="match status" value="1"/>
</dbReference>
<dbReference type="SUPFAM" id="SSF46785">
    <property type="entry name" value="Winged helix' DNA-binding domain"/>
    <property type="match status" value="1"/>
</dbReference>
<accession>A0ABX1JT21</accession>
<evidence type="ECO:0000259" key="4">
    <source>
        <dbReference type="PROSITE" id="PS50949"/>
    </source>
</evidence>
<keyword evidence="2" id="KW-0238">DNA-binding</keyword>
<dbReference type="Pfam" id="PF07729">
    <property type="entry name" value="FCD"/>
    <property type="match status" value="1"/>
</dbReference>
<dbReference type="EMBL" id="JAAZSR010000144">
    <property type="protein sequence ID" value="NKX50927.1"/>
    <property type="molecule type" value="Genomic_DNA"/>
</dbReference>
<organism evidence="5 6">
    <name type="scientific">Arthrobacter deserti</name>
    <dbReference type="NCBI Taxonomy" id="1742687"/>
    <lineage>
        <taxon>Bacteria</taxon>
        <taxon>Bacillati</taxon>
        <taxon>Actinomycetota</taxon>
        <taxon>Actinomycetes</taxon>
        <taxon>Micrococcales</taxon>
        <taxon>Micrococcaceae</taxon>
        <taxon>Arthrobacter</taxon>
    </lineage>
</organism>
<dbReference type="PROSITE" id="PS50949">
    <property type="entry name" value="HTH_GNTR"/>
    <property type="match status" value="1"/>
</dbReference>
<feature type="domain" description="HTH gntR-type" evidence="4">
    <location>
        <begin position="39"/>
        <end position="109"/>
    </location>
</feature>
<proteinExistence type="predicted"/>